<protein>
    <submittedName>
        <fullName evidence="3">Protein containing putative poly-gamma-glutamate capsule biosynthesis domain</fullName>
    </submittedName>
</protein>
<dbReference type="Gene3D" id="3.60.21.10">
    <property type="match status" value="1"/>
</dbReference>
<dbReference type="CDD" id="cd07381">
    <property type="entry name" value="MPP_CapA"/>
    <property type="match status" value="1"/>
</dbReference>
<dbReference type="PANTHER" id="PTHR33393">
    <property type="entry name" value="POLYGLUTAMINE SYNTHESIS ACCESSORY PROTEIN RV0574C-RELATED"/>
    <property type="match status" value="1"/>
</dbReference>
<dbReference type="Pfam" id="PF09587">
    <property type="entry name" value="PGA_cap"/>
    <property type="match status" value="1"/>
</dbReference>
<proteinExistence type="inferred from homology"/>
<evidence type="ECO:0000313" key="4">
    <source>
        <dbReference type="Proteomes" id="UP000006431"/>
    </source>
</evidence>
<dbReference type="SUPFAM" id="SSF48452">
    <property type="entry name" value="TPR-like"/>
    <property type="match status" value="1"/>
</dbReference>
<reference evidence="3 4" key="1">
    <citation type="journal article" date="2012" name="Proc. Natl. Acad. Sci. U.S.A.">
        <title>Genome and physiology of a model Epsilonproteobacterium responsible for sulfide detoxification in marine oxygen depletion zones.</title>
        <authorList>
            <person name="Grote J."/>
            <person name="Schott T."/>
            <person name="Bruckner C.G."/>
            <person name="Glockner F.O."/>
            <person name="Jost G."/>
            <person name="Teeling H."/>
            <person name="Labrenz M."/>
            <person name="Jurgens K."/>
        </authorList>
    </citation>
    <scope>NUCLEOTIDE SEQUENCE [LARGE SCALE GENOMIC DNA]</scope>
    <source>
        <strain evidence="3 4">GD1</strain>
    </source>
</reference>
<dbReference type="Gene3D" id="1.25.40.10">
    <property type="entry name" value="Tetratricopeptide repeat domain"/>
    <property type="match status" value="2"/>
</dbReference>
<evidence type="ECO:0000313" key="3">
    <source>
        <dbReference type="EMBL" id="EHP30728.1"/>
    </source>
</evidence>
<dbReference type="PANTHER" id="PTHR33393:SF11">
    <property type="entry name" value="POLYGLUTAMINE SYNTHESIS ACCESSORY PROTEIN RV0574C-RELATED"/>
    <property type="match status" value="1"/>
</dbReference>
<dbReference type="EMBL" id="AFRZ01000001">
    <property type="protein sequence ID" value="EHP30728.1"/>
    <property type="molecule type" value="Genomic_DNA"/>
</dbReference>
<dbReference type="InterPro" id="IPR029052">
    <property type="entry name" value="Metallo-depent_PP-like"/>
</dbReference>
<dbReference type="STRING" id="929558.SMGD1_2205"/>
<comment type="similarity">
    <text evidence="1">Belongs to the CapA family.</text>
</comment>
<dbReference type="InterPro" id="IPR011990">
    <property type="entry name" value="TPR-like_helical_dom_sf"/>
</dbReference>
<dbReference type="eggNOG" id="COG0457">
    <property type="taxonomic scope" value="Bacteria"/>
</dbReference>
<dbReference type="SUPFAM" id="SSF53474">
    <property type="entry name" value="alpha/beta-Hydrolases"/>
    <property type="match status" value="1"/>
</dbReference>
<accession>B6BMZ7</accession>
<keyword evidence="4" id="KW-1185">Reference proteome</keyword>
<evidence type="ECO:0000259" key="2">
    <source>
        <dbReference type="SMART" id="SM00854"/>
    </source>
</evidence>
<dbReference type="InterPro" id="IPR019079">
    <property type="entry name" value="Capsule_synth_CapA"/>
</dbReference>
<dbReference type="InterPro" id="IPR052169">
    <property type="entry name" value="CW_Biosynth-Accessory"/>
</dbReference>
<evidence type="ECO:0000256" key="1">
    <source>
        <dbReference type="ARBA" id="ARBA00005662"/>
    </source>
</evidence>
<dbReference type="InterPro" id="IPR019734">
    <property type="entry name" value="TPR_rpt"/>
</dbReference>
<dbReference type="HOGENOM" id="CLU_310548_0_0_7"/>
<dbReference type="OrthoDB" id="5405713at2"/>
<dbReference type="SMART" id="SM00854">
    <property type="entry name" value="PGA_cap"/>
    <property type="match status" value="1"/>
</dbReference>
<comment type="caution">
    <text evidence="3">The sequence shown here is derived from an EMBL/GenBank/DDBJ whole genome shotgun (WGS) entry which is preliminary data.</text>
</comment>
<dbReference type="PATRIC" id="fig|929558.5.peg.2195"/>
<gene>
    <name evidence="3" type="ORF">SMGD1_2205</name>
</gene>
<dbReference type="InterPro" id="IPR029058">
    <property type="entry name" value="AB_hydrolase_fold"/>
</dbReference>
<organism evidence="3 4">
    <name type="scientific">Sulfurimonas gotlandica (strain DSM 19862 / JCM 16533 / GD1)</name>
    <dbReference type="NCBI Taxonomy" id="929558"/>
    <lineage>
        <taxon>Bacteria</taxon>
        <taxon>Pseudomonadati</taxon>
        <taxon>Campylobacterota</taxon>
        <taxon>Epsilonproteobacteria</taxon>
        <taxon>Campylobacterales</taxon>
        <taxon>Sulfurimonadaceae</taxon>
        <taxon>Sulfurimonas</taxon>
    </lineage>
</organism>
<feature type="domain" description="Capsule synthesis protein CapA" evidence="2">
    <location>
        <begin position="423"/>
        <end position="670"/>
    </location>
</feature>
<dbReference type="AlphaFoldDB" id="B6BMZ7"/>
<dbReference type="eggNOG" id="COG2843">
    <property type="taxonomic scope" value="Bacteria"/>
</dbReference>
<dbReference type="RefSeq" id="WP_008339267.1">
    <property type="nucleotide sequence ID" value="NZ_AFRZ01000001.1"/>
</dbReference>
<dbReference type="SMART" id="SM00028">
    <property type="entry name" value="TPR"/>
    <property type="match status" value="4"/>
</dbReference>
<sequence>MINKNIYNNENCLFIEEPSSDKLIIIFSGVNANSFTGYKLFSDYKTNKLFIRDHRKNWYNGFIEKFSKDADDLLSIIKKITDNFIPENITMFGSSMGGYAAILFGLKLDVGYIVAFGPQIMLDSRMPNNPYTMNEIIYDNLYKVLDNYNKSKLTIYFGSEDLGDIYHLSYMNNYENVSLKCIYGAPHDIMYYFNKMNLMKKVLNSHLLENYEFKYSIPSYDIFSNDKIIKLTREGVLQFYNEEYDKALYTLTEIVLAEPSWSAGWAFLGKIQIKLKLYDDALESLEKSFEIFYNTEHPHFDAGLIHFKRKDYHKSSLEFKNALKFSTIEKKAHIMKLIISLREEGKYHEAMKYLKKIQEKDSNNFGFLFQTGRLNLLNKNYYSAIKYFNKALEFKKDTSTVTKFNDIAKTELSKVTNNLPSYKLFASGDCILARRMHHFYEKYGKEWILGDLPSLTKQCDVVMTNLETVISNKGTIAPKGDKRPFIFRGSPQLANILLDLDINILTTANNHSIDYGSSALEQQKDIFNDLDIATPGSGSNYEEAIKPEYVKVGDVTLAFISIFTFWDSDKYCATKSKAGVFHITDKVKIINELTKLYKEANNYADLIILSPHWTKNWTSYPSYEEKQFARDIIDIGYDAIIGHSSHLLHGIELYKNKPIIYDMGTFLVDNISGHKELNNSACFVLEFDKSGFNKVEIYPLKLKNGQVDFIKNVKENNLYKEKFINLTKQISEDIFFADIDDKLVIEFYNNSKPIEDKKTPKKVYNSTKKIKSINLENIQKPNILLETMPEWVSNNKIDIIFDTSFKLIASKTTEIFRQGTGFLIENLLMPYHSLSTDRWEIQIYGKHIDNLDSFEDFHPISNGIYNPIHWEKNDLVLDYAVVRPKPNLTTGIYKLYFGFYNFSKKEHMKFNSLNKNNLDKQVYIGNIEVVSYGVPKYTSGIDWDGKK</sequence>
<accession>H1FXV8</accession>
<dbReference type="Proteomes" id="UP000006431">
    <property type="component" value="Unassembled WGS sequence"/>
</dbReference>
<dbReference type="Gene3D" id="3.40.50.1820">
    <property type="entry name" value="alpha/beta hydrolase"/>
    <property type="match status" value="1"/>
</dbReference>
<name>B6BMZ7_SULGG</name>
<dbReference type="SUPFAM" id="SSF56300">
    <property type="entry name" value="Metallo-dependent phosphatases"/>
    <property type="match status" value="1"/>
</dbReference>